<sequence length="431" mass="48193">MVQKQVSVIVIGAGNRGSIYSKYAKICPDKMKVVGVAEAREARLNRMVAEYDIPQEHAFKSWKDLAAAEKFADAVIISTLDPTHCEIALAMADKKYNILLEKPMAVTLEDCIKIHEAAERNGIIFAVCHVLRYTPHYTELKKIIDSGALGEIYNVQHVEDIGNTHFSHSFVRGNWALEQDSSFSLMTKCIHDVDLINWFMSGAKCTKISSFGHLSHFKKENKPAAAKSATRCMDCDYERSCPYSAKKIYLEPAEQGETGWPIEVITNVVDIENVTKALEEGPYGRCAYECDNDVCDNQVVNFEFEGGKTATLTMIAFTKNLCVRKTRIYGSLGELVSDGDNEITVFDFLSKKTTVIHPNDMEEYKMYYNLYGHGGGDFGIISHFVDSIIHNDPSINRSGSLDALKSHVYTFAAEQSRLTETIVSPSKLMNI</sequence>
<evidence type="ECO:0008006" key="6">
    <source>
        <dbReference type="Google" id="ProtNLM"/>
    </source>
</evidence>
<dbReference type="GO" id="GO:0000166">
    <property type="term" value="F:nucleotide binding"/>
    <property type="evidence" value="ECO:0007669"/>
    <property type="project" value="InterPro"/>
</dbReference>
<dbReference type="Gene3D" id="3.40.50.720">
    <property type="entry name" value="NAD(P)-binding Rossmann-like Domain"/>
    <property type="match status" value="1"/>
</dbReference>
<dbReference type="Pfam" id="PF22725">
    <property type="entry name" value="GFO_IDH_MocA_C3"/>
    <property type="match status" value="1"/>
</dbReference>
<evidence type="ECO:0000313" key="5">
    <source>
        <dbReference type="Proteomes" id="UP000245699"/>
    </source>
</evidence>
<dbReference type="AlphaFoldDB" id="A0A2T9Y9U4"/>
<dbReference type="InterPro" id="IPR000683">
    <property type="entry name" value="Gfo/Idh/MocA-like_OxRdtase_N"/>
</dbReference>
<protein>
    <recommendedName>
        <fullName evidence="6">Gfo/Idh/MocA-like oxidoreductase N-terminal domain-containing protein</fullName>
    </recommendedName>
</protein>
<dbReference type="STRING" id="61424.A0A2T9Y9U4"/>
<organism evidence="4 5">
    <name type="scientific">Furculomyces boomerangus</name>
    <dbReference type="NCBI Taxonomy" id="61424"/>
    <lineage>
        <taxon>Eukaryota</taxon>
        <taxon>Fungi</taxon>
        <taxon>Fungi incertae sedis</taxon>
        <taxon>Zoopagomycota</taxon>
        <taxon>Kickxellomycotina</taxon>
        <taxon>Harpellomycetes</taxon>
        <taxon>Harpellales</taxon>
        <taxon>Harpellaceae</taxon>
        <taxon>Furculomyces</taxon>
    </lineage>
</organism>
<gene>
    <name evidence="4" type="ORF">BB559_005250</name>
</gene>
<dbReference type="Pfam" id="PF01408">
    <property type="entry name" value="GFO_IDH_MocA"/>
    <property type="match status" value="1"/>
</dbReference>
<dbReference type="PANTHER" id="PTHR43377">
    <property type="entry name" value="BILIVERDIN REDUCTASE A"/>
    <property type="match status" value="1"/>
</dbReference>
<feature type="domain" description="GFO/IDH/MocA-like oxidoreductase" evidence="3">
    <location>
        <begin position="137"/>
        <end position="213"/>
    </location>
</feature>
<dbReference type="EMBL" id="MBFT01000577">
    <property type="protein sequence ID" value="PVU89077.1"/>
    <property type="molecule type" value="Genomic_DNA"/>
</dbReference>
<dbReference type="Proteomes" id="UP000245699">
    <property type="component" value="Unassembled WGS sequence"/>
</dbReference>
<keyword evidence="5" id="KW-1185">Reference proteome</keyword>
<evidence type="ECO:0000256" key="1">
    <source>
        <dbReference type="ARBA" id="ARBA00010928"/>
    </source>
</evidence>
<accession>A0A2T9Y9U4</accession>
<evidence type="ECO:0000313" key="4">
    <source>
        <dbReference type="EMBL" id="PVU89077.1"/>
    </source>
</evidence>
<reference evidence="4 5" key="1">
    <citation type="journal article" date="2018" name="MBio">
        <title>Comparative Genomics Reveals the Core Gene Toolbox for the Fungus-Insect Symbiosis.</title>
        <authorList>
            <person name="Wang Y."/>
            <person name="Stata M."/>
            <person name="Wang W."/>
            <person name="Stajich J.E."/>
            <person name="White M.M."/>
            <person name="Moncalvo J.M."/>
        </authorList>
    </citation>
    <scope>NUCLEOTIDE SEQUENCE [LARGE SCALE GENOMIC DNA]</scope>
    <source>
        <strain evidence="4 5">AUS-77-4</strain>
    </source>
</reference>
<dbReference type="InterPro" id="IPR055170">
    <property type="entry name" value="GFO_IDH_MocA-like_dom"/>
</dbReference>
<dbReference type="SUPFAM" id="SSF55347">
    <property type="entry name" value="Glyceraldehyde-3-phosphate dehydrogenase-like, C-terminal domain"/>
    <property type="match status" value="1"/>
</dbReference>
<dbReference type="PANTHER" id="PTHR43377:SF2">
    <property type="entry name" value="BINDING ROSSMANN FOLD OXIDOREDUCTASE, PUTATIVE (AFU_ORTHOLOGUE AFUA_4G00560)-RELATED"/>
    <property type="match status" value="1"/>
</dbReference>
<dbReference type="SUPFAM" id="SSF51735">
    <property type="entry name" value="NAD(P)-binding Rossmann-fold domains"/>
    <property type="match status" value="1"/>
</dbReference>
<dbReference type="OrthoDB" id="2129491at2759"/>
<evidence type="ECO:0000259" key="3">
    <source>
        <dbReference type="Pfam" id="PF22725"/>
    </source>
</evidence>
<comment type="caution">
    <text evidence="4">The sequence shown here is derived from an EMBL/GenBank/DDBJ whole genome shotgun (WGS) entry which is preliminary data.</text>
</comment>
<comment type="similarity">
    <text evidence="1">Belongs to the Gfo/Idh/MocA family.</text>
</comment>
<proteinExistence type="inferred from homology"/>
<dbReference type="InterPro" id="IPR051450">
    <property type="entry name" value="Gfo/Idh/MocA_Oxidoreductases"/>
</dbReference>
<dbReference type="InterPro" id="IPR036291">
    <property type="entry name" value="NAD(P)-bd_dom_sf"/>
</dbReference>
<dbReference type="Gene3D" id="3.30.360.10">
    <property type="entry name" value="Dihydrodipicolinate Reductase, domain 2"/>
    <property type="match status" value="1"/>
</dbReference>
<name>A0A2T9Y9U4_9FUNG</name>
<evidence type="ECO:0000259" key="2">
    <source>
        <dbReference type="Pfam" id="PF01408"/>
    </source>
</evidence>
<feature type="domain" description="Gfo/Idh/MocA-like oxidoreductase N-terminal" evidence="2">
    <location>
        <begin position="7"/>
        <end position="127"/>
    </location>
</feature>